<dbReference type="EMBL" id="LDAU01000020">
    <property type="protein sequence ID" value="KRX10756.1"/>
    <property type="molecule type" value="Genomic_DNA"/>
</dbReference>
<dbReference type="GO" id="GO:0000139">
    <property type="term" value="C:Golgi membrane"/>
    <property type="evidence" value="ECO:0007669"/>
    <property type="project" value="TreeGrafter"/>
</dbReference>
<evidence type="ECO:0000313" key="10">
    <source>
        <dbReference type="Proteomes" id="UP000054937"/>
    </source>
</evidence>
<feature type="compositionally biased region" description="Low complexity" evidence="7">
    <location>
        <begin position="526"/>
        <end position="540"/>
    </location>
</feature>
<keyword evidence="3 8" id="KW-0812">Transmembrane</keyword>
<evidence type="ECO:0000256" key="2">
    <source>
        <dbReference type="ARBA" id="ARBA00005467"/>
    </source>
</evidence>
<evidence type="ECO:0000256" key="1">
    <source>
        <dbReference type="ARBA" id="ARBA00004141"/>
    </source>
</evidence>
<keyword evidence="6" id="KW-0175">Coiled coil</keyword>
<dbReference type="GO" id="GO:0016192">
    <property type="term" value="P:vesicle-mediated transport"/>
    <property type="evidence" value="ECO:0007669"/>
    <property type="project" value="TreeGrafter"/>
</dbReference>
<evidence type="ECO:0000256" key="4">
    <source>
        <dbReference type="ARBA" id="ARBA00022989"/>
    </source>
</evidence>
<evidence type="ECO:0008006" key="11">
    <source>
        <dbReference type="Google" id="ProtNLM"/>
    </source>
</evidence>
<dbReference type="Proteomes" id="UP000054937">
    <property type="component" value="Unassembled WGS sequence"/>
</dbReference>
<reference evidence="9 10" key="1">
    <citation type="journal article" date="2015" name="Sci. Rep.">
        <title>Genome of the facultative scuticociliatosis pathogen Pseudocohnilembus persalinus provides insight into its virulence through horizontal gene transfer.</title>
        <authorList>
            <person name="Xiong J."/>
            <person name="Wang G."/>
            <person name="Cheng J."/>
            <person name="Tian M."/>
            <person name="Pan X."/>
            <person name="Warren A."/>
            <person name="Jiang C."/>
            <person name="Yuan D."/>
            <person name="Miao W."/>
        </authorList>
    </citation>
    <scope>NUCLEOTIDE SEQUENCE [LARGE SCALE GENOMIC DNA]</scope>
    <source>
        <strain evidence="9">36N120E</strain>
    </source>
</reference>
<evidence type="ECO:0000256" key="8">
    <source>
        <dbReference type="SAM" id="Phobius"/>
    </source>
</evidence>
<feature type="compositionally biased region" description="Low complexity" evidence="7">
    <location>
        <begin position="498"/>
        <end position="514"/>
    </location>
</feature>
<feature type="compositionally biased region" description="Basic and acidic residues" evidence="7">
    <location>
        <begin position="592"/>
        <end position="605"/>
    </location>
</feature>
<dbReference type="PANTHER" id="PTHR13019:SF7">
    <property type="entry name" value="GOLGI APPARATUS MEMBRANE PROTEIN TVP23"/>
    <property type="match status" value="1"/>
</dbReference>
<dbReference type="Pfam" id="PF05832">
    <property type="entry name" value="DUF846"/>
    <property type="match status" value="1"/>
</dbReference>
<protein>
    <recommendedName>
        <fullName evidence="11">Golgi apparatus membrane protein TVP23 homolog</fullName>
    </recommendedName>
</protein>
<keyword evidence="5 8" id="KW-0472">Membrane</keyword>
<evidence type="ECO:0000256" key="6">
    <source>
        <dbReference type="SAM" id="Coils"/>
    </source>
</evidence>
<feature type="region of interest" description="Disordered" evidence="7">
    <location>
        <begin position="559"/>
        <end position="706"/>
    </location>
</feature>
<sequence>MLKNDQYTQYQQMNQRPNHPQQPYNYLQIQQQQHQLSPQQYGHNVDIGNHDFTSRNRYTQDNQQFQNTNNQNNYQLQSNISPFTSANNFYTSGKHQTIQTRTSNNFTNKKQMSERQNYQAKQNFIQNQELDLKQIQNNNYCSNFDQQQQEITNQNEKTKQIPNNQIAKNEMILKNLSLDENDEESTILQMYGQLSGHQNQNENFQNKNNLYRKNQLNQINDGLTNRSINSNQILDKPLNDYGFTEQNEYKQNNGYKNSINIANQKLEAKNQQQQINQKNNRDQNNIEQHGQNLLFKYKTPEMSHNNSFNNKLQQNKNIQKQNNKLNTYNYEKKQENLEDTDEIKKQYRDKNGQKAIQNGNFLTQNDYYISKLSKKNSSNKYQSNSRTRTYQQLEEQKKSENFKKLIEDNEKEYLKNQKSIQKKNKDVDSNQNFNSQIIQELQIQDRYGTNQEQEDYQPGDFSESQNQEQEININKIYQKDYQNQSEKSMNKDEINSRNNNFNQKQQGSFQQQQREQQENFKKIRQNQDQSQNQNQQNQQNQIQNDKTLAELFMQKKKNLASKMEKQKQLNGTKKSQERKKNQAQKPPLSNQEKLDKRKEMIEYGKKIKNNNNNNNNNINNNCQNIQNNSQYNFNSDGKGVGKRPDRIKNSNVSQGSGKQPPVELLQRLALGGKTKVSEKEAKERSKKNYQKLPEQLRKKEEEQKNQEKLNQLRLRKEKIKMMDEVFEIVIILNAFDFWTVKNITGRLLVGLRWWSETMENGEDNWVFECHIKEKTETTINDTVFWGAQTIFVLIWGLFLVINILSIDISTGCTVLFAMQQTGINLYYYYKCSRVQKQRIKKFATEIGTDIAYKLMNQTIKLPINFY</sequence>
<dbReference type="PANTHER" id="PTHR13019">
    <property type="entry name" value="GOLGI APPARATUS MEMBRANE PROTEIN TVP23"/>
    <property type="match status" value="1"/>
</dbReference>
<feature type="compositionally biased region" description="Polar residues" evidence="7">
    <location>
        <begin position="1"/>
        <end position="19"/>
    </location>
</feature>
<evidence type="ECO:0000256" key="7">
    <source>
        <dbReference type="SAM" id="MobiDB-lite"/>
    </source>
</evidence>
<comment type="caution">
    <text evidence="9">The sequence shown here is derived from an EMBL/GenBank/DDBJ whole genome shotgun (WGS) entry which is preliminary data.</text>
</comment>
<evidence type="ECO:0000313" key="9">
    <source>
        <dbReference type="EMBL" id="KRX10756.1"/>
    </source>
</evidence>
<feature type="coiled-coil region" evidence="6">
    <location>
        <begin position="318"/>
        <end position="350"/>
    </location>
</feature>
<dbReference type="OrthoDB" id="2151161at2759"/>
<gene>
    <name evidence="9" type="ORF">PPERSA_04923</name>
</gene>
<feature type="compositionally biased region" description="Low complexity" evidence="7">
    <location>
        <begin position="609"/>
        <end position="628"/>
    </location>
</feature>
<feature type="region of interest" description="Disordered" evidence="7">
    <location>
        <begin position="482"/>
        <end position="540"/>
    </location>
</feature>
<proteinExistence type="inferred from homology"/>
<evidence type="ECO:0000256" key="3">
    <source>
        <dbReference type="ARBA" id="ARBA00022692"/>
    </source>
</evidence>
<dbReference type="InParanoid" id="A0A0V0R8E2"/>
<dbReference type="AlphaFoldDB" id="A0A0V0R8E2"/>
<dbReference type="GO" id="GO:0009306">
    <property type="term" value="P:protein secretion"/>
    <property type="evidence" value="ECO:0007669"/>
    <property type="project" value="TreeGrafter"/>
</dbReference>
<evidence type="ECO:0000256" key="5">
    <source>
        <dbReference type="ARBA" id="ARBA00023136"/>
    </source>
</evidence>
<dbReference type="OMA" id="WSETMEN"/>
<accession>A0A0V0R8E2</accession>
<dbReference type="InterPro" id="IPR008564">
    <property type="entry name" value="TVP23-like"/>
</dbReference>
<feature type="compositionally biased region" description="Basic and acidic residues" evidence="7">
    <location>
        <begin position="694"/>
        <end position="706"/>
    </location>
</feature>
<organism evidence="9 10">
    <name type="scientific">Pseudocohnilembus persalinus</name>
    <name type="common">Ciliate</name>
    <dbReference type="NCBI Taxonomy" id="266149"/>
    <lineage>
        <taxon>Eukaryota</taxon>
        <taxon>Sar</taxon>
        <taxon>Alveolata</taxon>
        <taxon>Ciliophora</taxon>
        <taxon>Intramacronucleata</taxon>
        <taxon>Oligohymenophorea</taxon>
        <taxon>Scuticociliatia</taxon>
        <taxon>Philasterida</taxon>
        <taxon>Pseudocohnilembidae</taxon>
        <taxon>Pseudocohnilembus</taxon>
    </lineage>
</organism>
<feature type="region of interest" description="Disordered" evidence="7">
    <location>
        <begin position="374"/>
        <end position="394"/>
    </location>
</feature>
<comment type="subcellular location">
    <subcellularLocation>
        <location evidence="1">Membrane</location>
        <topology evidence="1">Multi-pass membrane protein</topology>
    </subcellularLocation>
</comment>
<keyword evidence="4 8" id="KW-1133">Transmembrane helix</keyword>
<feature type="coiled-coil region" evidence="6">
    <location>
        <begin position="252"/>
        <end position="285"/>
    </location>
</feature>
<comment type="similarity">
    <text evidence="2">Belongs to the TVP23 family.</text>
</comment>
<feature type="transmembrane region" description="Helical" evidence="8">
    <location>
        <begin position="783"/>
        <end position="804"/>
    </location>
</feature>
<keyword evidence="10" id="KW-1185">Reference proteome</keyword>
<feature type="compositionally biased region" description="Low complexity" evidence="7">
    <location>
        <begin position="374"/>
        <end position="385"/>
    </location>
</feature>
<feature type="region of interest" description="Disordered" evidence="7">
    <location>
        <begin position="1"/>
        <end position="22"/>
    </location>
</feature>
<name>A0A0V0R8E2_PSEPJ</name>